<evidence type="ECO:0000259" key="15">
    <source>
        <dbReference type="PROSITE" id="PS50880"/>
    </source>
</evidence>
<keyword evidence="4 12" id="KW-0548">Nucleotidyltransferase</keyword>
<dbReference type="SMART" id="SM00493">
    <property type="entry name" value="TOPRIM"/>
    <property type="match status" value="1"/>
</dbReference>
<dbReference type="GO" id="GO:0006269">
    <property type="term" value="P:DNA replication, synthesis of primer"/>
    <property type="evidence" value="ECO:0007669"/>
    <property type="project" value="UniProtKB-UniRule"/>
</dbReference>
<evidence type="ECO:0000256" key="5">
    <source>
        <dbReference type="ARBA" id="ARBA00022705"/>
    </source>
</evidence>
<evidence type="ECO:0000313" key="18">
    <source>
        <dbReference type="Proteomes" id="UP000474042"/>
    </source>
</evidence>
<evidence type="ECO:0000256" key="13">
    <source>
        <dbReference type="PIRNR" id="PIRNR002811"/>
    </source>
</evidence>
<evidence type="ECO:0000313" key="19">
    <source>
        <dbReference type="Proteomes" id="UP000515243"/>
    </source>
</evidence>
<dbReference type="PANTHER" id="PTHR30313:SF2">
    <property type="entry name" value="DNA PRIMASE"/>
    <property type="match status" value="1"/>
</dbReference>
<evidence type="ECO:0000256" key="12">
    <source>
        <dbReference type="HAMAP-Rule" id="MF_00974"/>
    </source>
</evidence>
<dbReference type="SMART" id="SM00400">
    <property type="entry name" value="ZnF_CHCC"/>
    <property type="match status" value="1"/>
</dbReference>
<keyword evidence="8 12" id="KW-0862">Zinc</keyword>
<dbReference type="OrthoDB" id="9803773at2"/>
<dbReference type="PIRSF" id="PIRSF002811">
    <property type="entry name" value="DnaG"/>
    <property type="match status" value="1"/>
</dbReference>
<evidence type="ECO:0000256" key="2">
    <source>
        <dbReference type="ARBA" id="ARBA00022515"/>
    </source>
</evidence>
<dbReference type="InterPro" id="IPR034151">
    <property type="entry name" value="TOPRIM_DnaG_bac"/>
</dbReference>
<dbReference type="InterPro" id="IPR030846">
    <property type="entry name" value="DnaG_bac"/>
</dbReference>
<name>A0A5Q2SU69_CLOBU</name>
<gene>
    <name evidence="12" type="primary">dnaG</name>
    <name evidence="17" type="ORF">FF104_13955</name>
    <name evidence="16" type="ORF">GND98_008510</name>
</gene>
<dbReference type="Pfam" id="PF01807">
    <property type="entry name" value="Zn_ribbon_DnaG"/>
    <property type="match status" value="1"/>
</dbReference>
<dbReference type="InterPro" id="IPR050219">
    <property type="entry name" value="DnaG_primase"/>
</dbReference>
<dbReference type="Proteomes" id="UP000474042">
    <property type="component" value="Unassembled WGS sequence"/>
</dbReference>
<keyword evidence="9" id="KW-0460">Magnesium</keyword>
<dbReference type="Gene3D" id="3.40.1360.10">
    <property type="match status" value="1"/>
</dbReference>
<protein>
    <recommendedName>
        <fullName evidence="12 13">DNA primase</fullName>
        <ecNumber evidence="12">2.7.7.101</ecNumber>
    </recommendedName>
</protein>
<keyword evidence="6 12" id="KW-0479">Metal-binding</keyword>
<dbReference type="KEGG" id="cbut:ATN24_05345"/>
<feature type="domain" description="Toprim" evidence="15">
    <location>
        <begin position="254"/>
        <end position="335"/>
    </location>
</feature>
<dbReference type="InterPro" id="IPR019475">
    <property type="entry name" value="DNA_primase_DnaB-bd"/>
</dbReference>
<evidence type="ECO:0000313" key="16">
    <source>
        <dbReference type="EMBL" id="NAS17918.1"/>
    </source>
</evidence>
<dbReference type="GO" id="GO:0005737">
    <property type="term" value="C:cytoplasm"/>
    <property type="evidence" value="ECO:0007669"/>
    <property type="project" value="TreeGrafter"/>
</dbReference>
<dbReference type="AlphaFoldDB" id="A0A5Q2SU69"/>
<keyword evidence="3 12" id="KW-0808">Transferase</keyword>
<dbReference type="InterPro" id="IPR037068">
    <property type="entry name" value="DNA_primase_core_N_sf"/>
</dbReference>
<evidence type="ECO:0000313" key="17">
    <source>
        <dbReference type="EMBL" id="QMW92038.1"/>
    </source>
</evidence>
<reference evidence="16 18" key="2">
    <citation type="submission" date="2020-01" db="EMBL/GenBank/DDBJ databases">
        <title>Genome sequence of a 1,3-propanediol producer, Clostridium butyricum S3.</title>
        <authorList>
            <person name="Zhou J."/>
        </authorList>
    </citation>
    <scope>NUCLEOTIDE SEQUENCE [LARGE SCALE GENOMIC DNA]</scope>
    <source>
        <strain evidence="16 18">S3</strain>
    </source>
</reference>
<dbReference type="InterPro" id="IPR013264">
    <property type="entry name" value="DNAG_N"/>
</dbReference>
<dbReference type="RefSeq" id="WP_002581928.1">
    <property type="nucleotide sequence ID" value="NZ_AP019716.1"/>
</dbReference>
<keyword evidence="10 12" id="KW-0238">DNA-binding</keyword>
<dbReference type="PROSITE" id="PS50880">
    <property type="entry name" value="TOPRIM"/>
    <property type="match status" value="1"/>
</dbReference>
<dbReference type="InterPro" id="IPR006171">
    <property type="entry name" value="TOPRIM_dom"/>
</dbReference>
<dbReference type="InterPro" id="IPR006295">
    <property type="entry name" value="DNA_primase_DnaG"/>
</dbReference>
<proteinExistence type="inferred from homology"/>
<keyword evidence="11 12" id="KW-0804">Transcription</keyword>
<dbReference type="InterPro" id="IPR016136">
    <property type="entry name" value="DNA_helicase_N/primase_C"/>
</dbReference>
<comment type="function">
    <text evidence="12 13">RNA polymerase that catalyzes the synthesis of short RNA molecules used as primers for DNA polymerase during DNA replication.</text>
</comment>
<dbReference type="NCBIfam" id="TIGR01391">
    <property type="entry name" value="dnaG"/>
    <property type="match status" value="1"/>
</dbReference>
<dbReference type="Proteomes" id="UP000515243">
    <property type="component" value="Chromosome 1"/>
</dbReference>
<keyword evidence="1 12" id="KW-0240">DNA-directed RNA polymerase</keyword>
<dbReference type="CDD" id="cd03364">
    <property type="entry name" value="TOPRIM_DnaG_primases"/>
    <property type="match status" value="1"/>
</dbReference>
<evidence type="ECO:0000256" key="4">
    <source>
        <dbReference type="ARBA" id="ARBA00022695"/>
    </source>
</evidence>
<comment type="cofactor">
    <cofactor evidence="12 13 14">
        <name>Zn(2+)</name>
        <dbReference type="ChEBI" id="CHEBI:29105"/>
    </cofactor>
    <text evidence="12 13 14">Binds 1 zinc ion per monomer.</text>
</comment>
<dbReference type="EMBL" id="WOFV02000021">
    <property type="protein sequence ID" value="NAS17918.1"/>
    <property type="molecule type" value="Genomic_DNA"/>
</dbReference>
<dbReference type="PANTHER" id="PTHR30313">
    <property type="entry name" value="DNA PRIMASE"/>
    <property type="match status" value="1"/>
</dbReference>
<dbReference type="GO" id="GO:0008270">
    <property type="term" value="F:zinc ion binding"/>
    <property type="evidence" value="ECO:0007669"/>
    <property type="project" value="UniProtKB-UniRule"/>
</dbReference>
<accession>A0A5Q2SU69</accession>
<dbReference type="Gene3D" id="1.10.860.10">
    <property type="entry name" value="DNAb Helicase, Chain A"/>
    <property type="match status" value="1"/>
</dbReference>
<evidence type="ECO:0000256" key="9">
    <source>
        <dbReference type="ARBA" id="ARBA00022842"/>
    </source>
</evidence>
<comment type="catalytic activity">
    <reaction evidence="12">
        <text>ssDNA + n NTP = ssDNA/pppN(pN)n-1 hybrid + (n-1) diphosphate.</text>
        <dbReference type="EC" id="2.7.7.101"/>
    </reaction>
</comment>
<dbReference type="HAMAP" id="MF_00974">
    <property type="entry name" value="DNA_primase_DnaG"/>
    <property type="match status" value="1"/>
</dbReference>
<dbReference type="GO" id="GO:0003899">
    <property type="term" value="F:DNA-directed RNA polymerase activity"/>
    <property type="evidence" value="ECO:0007669"/>
    <property type="project" value="UniProtKB-UniRule"/>
</dbReference>
<evidence type="ECO:0000256" key="14">
    <source>
        <dbReference type="PIRSR" id="PIRSR002811-1"/>
    </source>
</evidence>
<dbReference type="GO" id="GO:1990077">
    <property type="term" value="C:primosome complex"/>
    <property type="evidence" value="ECO:0007669"/>
    <property type="project" value="UniProtKB-KW"/>
</dbReference>
<evidence type="ECO:0000256" key="3">
    <source>
        <dbReference type="ARBA" id="ARBA00022679"/>
    </source>
</evidence>
<dbReference type="SUPFAM" id="SSF56731">
    <property type="entry name" value="DNA primase core"/>
    <property type="match status" value="1"/>
</dbReference>
<comment type="domain">
    <text evidence="12">Contains an N-terminal zinc-binding domain, a central core domain that contains the primase activity, and a C-terminal DnaB-binding domain.</text>
</comment>
<dbReference type="EC" id="2.7.7.101" evidence="12"/>
<dbReference type="FunFam" id="3.90.580.10:FF:000001">
    <property type="entry name" value="DNA primase"/>
    <property type="match status" value="1"/>
</dbReference>
<dbReference type="SUPFAM" id="SSF57783">
    <property type="entry name" value="Zinc beta-ribbon"/>
    <property type="match status" value="1"/>
</dbReference>
<feature type="zinc finger region" description="CHC2-type" evidence="12 14">
    <location>
        <begin position="38"/>
        <end position="62"/>
    </location>
</feature>
<comment type="subunit">
    <text evidence="12">Monomer. Interacts with DnaB.</text>
</comment>
<keyword evidence="5 12" id="KW-0235">DNA replication</keyword>
<dbReference type="Gene3D" id="3.90.980.10">
    <property type="entry name" value="DNA primase, catalytic core, N-terminal domain"/>
    <property type="match status" value="1"/>
</dbReference>
<dbReference type="InterPro" id="IPR002694">
    <property type="entry name" value="Znf_CHC2"/>
</dbReference>
<comment type="similarity">
    <text evidence="12 13">Belongs to the DnaG primase family.</text>
</comment>
<dbReference type="Pfam" id="PF10410">
    <property type="entry name" value="DnaB_bind"/>
    <property type="match status" value="1"/>
</dbReference>
<dbReference type="Pfam" id="PF13155">
    <property type="entry name" value="Toprim_2"/>
    <property type="match status" value="1"/>
</dbReference>
<dbReference type="FunFam" id="3.40.1360.10:FF:000002">
    <property type="entry name" value="DNA primase"/>
    <property type="match status" value="1"/>
</dbReference>
<evidence type="ECO:0000256" key="7">
    <source>
        <dbReference type="ARBA" id="ARBA00022771"/>
    </source>
</evidence>
<dbReference type="GeneID" id="92945299"/>
<sequence>MQIREEVIERIRQDNDIVDIISENVRLKKSGRNYVGLCPFHNDKSPSLSVSQDKQIYKCFSCGEAGNVITFVMKYKKLTFYEASKYLADKAGIPLELGNAKESQITKKKELLYKVNTEAARYYFYNLQRTSFAKEYFLKRGIREEVIKRFGLGYAQDRWHDLIMYLKKKGFNENLLLEAGLILKSEKKGNTYDRFRNRVMFPVFDVRGKVIGFGGRVLDDSKPKYLNSPETVVFHKGTNLYGLNFATKNKLEQDYIIIVEGYMDLISLHQHGITNTVASLGTALTINQARLLKRYVNKVIISYDADVAGQTATLRGLEILRHAGLDVKVLKVPQGKDPDEFVRNNGKDAFLRLVDNALPLIEYRIKKAAEGINLRDNNELVKYGEKFAEILADLNPIEKDVYIKKISEETSIKEQAIYDLLSQVMAKDQKENNFMNKKADYGTKLYVEPGYLKAERTLIKLMFKEEYFQELNELIKVGDFVLDSHNKIYSLILQGKNEDTSNIISYLESRCDDVESSKELINIKEQEILEFTDKDRVIKDYMQEVQSYKLKKKIEDLKKKQSILEKEGKFQETIEIAMELTRLTKSLKRGE</sequence>
<dbReference type="GO" id="GO:0000428">
    <property type="term" value="C:DNA-directed RNA polymerase complex"/>
    <property type="evidence" value="ECO:0007669"/>
    <property type="project" value="UniProtKB-KW"/>
</dbReference>
<reference evidence="17 19" key="1">
    <citation type="submission" date="2019-05" db="EMBL/GenBank/DDBJ databases">
        <authorList>
            <person name="Schori C."/>
            <person name="Ahrens C."/>
        </authorList>
    </citation>
    <scope>NUCLEOTIDE SEQUENCE [LARGE SCALE GENOMIC DNA]</scope>
    <source>
        <strain evidence="17 19">DSM 10702</strain>
    </source>
</reference>
<keyword evidence="2 12" id="KW-0639">Primosome</keyword>
<dbReference type="GO" id="GO:0003677">
    <property type="term" value="F:DNA binding"/>
    <property type="evidence" value="ECO:0007669"/>
    <property type="project" value="UniProtKB-KW"/>
</dbReference>
<evidence type="ECO:0000256" key="10">
    <source>
        <dbReference type="ARBA" id="ARBA00023125"/>
    </source>
</evidence>
<evidence type="ECO:0000256" key="8">
    <source>
        <dbReference type="ARBA" id="ARBA00022833"/>
    </source>
</evidence>
<keyword evidence="7 12" id="KW-0863">Zinc-finger</keyword>
<dbReference type="Pfam" id="PF08275">
    <property type="entry name" value="DNAG_N"/>
    <property type="match status" value="1"/>
</dbReference>
<dbReference type="FunFam" id="3.90.980.10:FF:000001">
    <property type="entry name" value="DNA primase"/>
    <property type="match status" value="1"/>
</dbReference>
<dbReference type="EMBL" id="CP040626">
    <property type="protein sequence ID" value="QMW92038.1"/>
    <property type="molecule type" value="Genomic_DNA"/>
</dbReference>
<evidence type="ECO:0000256" key="11">
    <source>
        <dbReference type="ARBA" id="ARBA00023163"/>
    </source>
</evidence>
<organism evidence="16 18">
    <name type="scientific">Clostridium butyricum</name>
    <dbReference type="NCBI Taxonomy" id="1492"/>
    <lineage>
        <taxon>Bacteria</taxon>
        <taxon>Bacillati</taxon>
        <taxon>Bacillota</taxon>
        <taxon>Clostridia</taxon>
        <taxon>Eubacteriales</taxon>
        <taxon>Clostridiaceae</taxon>
        <taxon>Clostridium</taxon>
    </lineage>
</organism>
<dbReference type="InterPro" id="IPR036977">
    <property type="entry name" value="DNA_primase_Znf_CHC2"/>
</dbReference>
<dbReference type="Gene3D" id="3.90.580.10">
    <property type="entry name" value="Zinc finger, CHC2-type domain"/>
    <property type="match status" value="1"/>
</dbReference>
<evidence type="ECO:0000256" key="6">
    <source>
        <dbReference type="ARBA" id="ARBA00022723"/>
    </source>
</evidence>
<evidence type="ECO:0000256" key="1">
    <source>
        <dbReference type="ARBA" id="ARBA00022478"/>
    </source>
</evidence>